<reference evidence="2 3" key="1">
    <citation type="journal article" date="2024" name="Commun. Biol.">
        <title>Comparative genomic analysis of thermophilic fungi reveals convergent evolutionary adaptations and gene losses.</title>
        <authorList>
            <person name="Steindorff A.S."/>
            <person name="Aguilar-Pontes M.V."/>
            <person name="Robinson A.J."/>
            <person name="Andreopoulos B."/>
            <person name="LaButti K."/>
            <person name="Kuo A."/>
            <person name="Mondo S."/>
            <person name="Riley R."/>
            <person name="Otillar R."/>
            <person name="Haridas S."/>
            <person name="Lipzen A."/>
            <person name="Grimwood J."/>
            <person name="Schmutz J."/>
            <person name="Clum A."/>
            <person name="Reid I.D."/>
            <person name="Moisan M.C."/>
            <person name="Butler G."/>
            <person name="Nguyen T.T.M."/>
            <person name="Dewar K."/>
            <person name="Conant G."/>
            <person name="Drula E."/>
            <person name="Henrissat B."/>
            <person name="Hansel C."/>
            <person name="Singer S."/>
            <person name="Hutchinson M.I."/>
            <person name="de Vries R.P."/>
            <person name="Natvig D.O."/>
            <person name="Powell A.J."/>
            <person name="Tsang A."/>
            <person name="Grigoriev I.V."/>
        </authorList>
    </citation>
    <scope>NUCLEOTIDE SEQUENCE [LARGE SCALE GENOMIC DNA]</scope>
    <source>
        <strain evidence="2 3">CBS 494.80</strain>
    </source>
</reference>
<evidence type="ECO:0000313" key="3">
    <source>
        <dbReference type="Proteomes" id="UP001595075"/>
    </source>
</evidence>
<organism evidence="2 3">
    <name type="scientific">Oculimacula yallundae</name>
    <dbReference type="NCBI Taxonomy" id="86028"/>
    <lineage>
        <taxon>Eukaryota</taxon>
        <taxon>Fungi</taxon>
        <taxon>Dikarya</taxon>
        <taxon>Ascomycota</taxon>
        <taxon>Pezizomycotina</taxon>
        <taxon>Leotiomycetes</taxon>
        <taxon>Helotiales</taxon>
        <taxon>Ploettnerulaceae</taxon>
        <taxon>Oculimacula</taxon>
    </lineage>
</organism>
<protein>
    <submittedName>
        <fullName evidence="2">Uncharacterized protein</fullName>
    </submittedName>
</protein>
<evidence type="ECO:0000313" key="2">
    <source>
        <dbReference type="EMBL" id="KAL2075295.1"/>
    </source>
</evidence>
<evidence type="ECO:0000256" key="1">
    <source>
        <dbReference type="SAM" id="MobiDB-lite"/>
    </source>
</evidence>
<comment type="caution">
    <text evidence="2">The sequence shown here is derived from an EMBL/GenBank/DDBJ whole genome shotgun (WGS) entry which is preliminary data.</text>
</comment>
<name>A0ABR4CZE6_9HELO</name>
<gene>
    <name evidence="2" type="ORF">VTL71DRAFT_238</name>
</gene>
<accession>A0ABR4CZE6</accession>
<keyword evidence="3" id="KW-1185">Reference proteome</keyword>
<dbReference type="EMBL" id="JAZHXI010000001">
    <property type="protein sequence ID" value="KAL2075295.1"/>
    <property type="molecule type" value="Genomic_DNA"/>
</dbReference>
<sequence>MSNDIIFEQSGVNCIVETSSDLTAGSGYKIFTIKSFGIIIEDPPPEPSTAVSESEYSPPTWAPEK</sequence>
<feature type="region of interest" description="Disordered" evidence="1">
    <location>
        <begin position="43"/>
        <end position="65"/>
    </location>
</feature>
<proteinExistence type="predicted"/>
<dbReference type="Proteomes" id="UP001595075">
    <property type="component" value="Unassembled WGS sequence"/>
</dbReference>